<dbReference type="SUPFAM" id="SSF52402">
    <property type="entry name" value="Adenine nucleotide alpha hydrolases-like"/>
    <property type="match status" value="1"/>
</dbReference>
<dbReference type="GeneID" id="93292554"/>
<sequence>MAKRILLAIDGSDISMHAVQETVKLLQGESIQLLIIHVVEVHFMFPGIDYMSLLNLYKKEGILILDNAQKILANQYAISCDTKLIEHNLLQGRIAEVIAKEAKTWGADLIALGTHGRRGFNRLFLGSVAENTVRIARSPVLLVPPQMSA</sequence>
<evidence type="ECO:0000256" key="1">
    <source>
        <dbReference type="ARBA" id="ARBA00008791"/>
    </source>
</evidence>
<dbReference type="Pfam" id="PF00582">
    <property type="entry name" value="Usp"/>
    <property type="match status" value="1"/>
</dbReference>
<keyword evidence="4" id="KW-1185">Reference proteome</keyword>
<dbReference type="OrthoDB" id="9792500at2"/>
<dbReference type="Gene3D" id="3.40.50.620">
    <property type="entry name" value="HUPs"/>
    <property type="match status" value="1"/>
</dbReference>
<name>A0A377G8H0_9GAMM</name>
<proteinExistence type="inferred from homology"/>
<accession>A0A377G8H0</accession>
<organism evidence="3 4">
    <name type="scientific">Fluoribacter dumoffii</name>
    <dbReference type="NCBI Taxonomy" id="463"/>
    <lineage>
        <taxon>Bacteria</taxon>
        <taxon>Pseudomonadati</taxon>
        <taxon>Pseudomonadota</taxon>
        <taxon>Gammaproteobacteria</taxon>
        <taxon>Legionellales</taxon>
        <taxon>Legionellaceae</taxon>
        <taxon>Fluoribacter</taxon>
    </lineage>
</organism>
<reference evidence="3 4" key="1">
    <citation type="submission" date="2018-06" db="EMBL/GenBank/DDBJ databases">
        <authorList>
            <consortium name="Pathogen Informatics"/>
            <person name="Doyle S."/>
        </authorList>
    </citation>
    <scope>NUCLEOTIDE SEQUENCE [LARGE SCALE GENOMIC DNA]</scope>
    <source>
        <strain evidence="3 4">NCTC11370</strain>
    </source>
</reference>
<dbReference type="AlphaFoldDB" id="A0A377G8H0"/>
<dbReference type="PANTHER" id="PTHR46268:SF6">
    <property type="entry name" value="UNIVERSAL STRESS PROTEIN UP12"/>
    <property type="match status" value="1"/>
</dbReference>
<feature type="domain" description="UspA" evidence="2">
    <location>
        <begin position="1"/>
        <end position="144"/>
    </location>
</feature>
<dbReference type="InterPro" id="IPR014729">
    <property type="entry name" value="Rossmann-like_a/b/a_fold"/>
</dbReference>
<dbReference type="CDD" id="cd00293">
    <property type="entry name" value="USP-like"/>
    <property type="match status" value="1"/>
</dbReference>
<dbReference type="InterPro" id="IPR006016">
    <property type="entry name" value="UspA"/>
</dbReference>
<comment type="similarity">
    <text evidence="1">Belongs to the universal stress protein A family.</text>
</comment>
<dbReference type="PANTHER" id="PTHR46268">
    <property type="entry name" value="STRESS RESPONSE PROTEIN NHAX"/>
    <property type="match status" value="1"/>
</dbReference>
<dbReference type="InterPro" id="IPR006015">
    <property type="entry name" value="Universal_stress_UspA"/>
</dbReference>
<evidence type="ECO:0000313" key="3">
    <source>
        <dbReference type="EMBL" id="STO20770.1"/>
    </source>
</evidence>
<evidence type="ECO:0000259" key="2">
    <source>
        <dbReference type="Pfam" id="PF00582"/>
    </source>
</evidence>
<dbReference type="Proteomes" id="UP000254554">
    <property type="component" value="Unassembled WGS sequence"/>
</dbReference>
<dbReference type="EMBL" id="UGGT01000001">
    <property type="protein sequence ID" value="STO20770.1"/>
    <property type="molecule type" value="Genomic_DNA"/>
</dbReference>
<dbReference type="STRING" id="1094715.GCA_000236165_01592"/>
<evidence type="ECO:0000313" key="4">
    <source>
        <dbReference type="Proteomes" id="UP000254554"/>
    </source>
</evidence>
<dbReference type="RefSeq" id="WP_010653067.1">
    <property type="nucleotide sequence ID" value="NZ_JAPHOO010000001.1"/>
</dbReference>
<dbReference type="PRINTS" id="PR01438">
    <property type="entry name" value="UNVRSLSTRESS"/>
</dbReference>
<protein>
    <submittedName>
        <fullName evidence="3">Universal stress protein A homolog 2</fullName>
    </submittedName>
</protein>
<gene>
    <name evidence="3" type="primary">uspA2_2</name>
    <name evidence="3" type="ORF">NCTC11370_00829</name>
</gene>